<proteinExistence type="predicted"/>
<dbReference type="AlphaFoldDB" id="A0A834KHQ5"/>
<protein>
    <submittedName>
        <fullName evidence="2">Uncharacterized protein</fullName>
    </submittedName>
</protein>
<organism evidence="2 3">
    <name type="scientific">Vespula germanica</name>
    <name type="common">German yellow jacket</name>
    <name type="synonym">Paravespula germanica</name>
    <dbReference type="NCBI Taxonomy" id="30212"/>
    <lineage>
        <taxon>Eukaryota</taxon>
        <taxon>Metazoa</taxon>
        <taxon>Ecdysozoa</taxon>
        <taxon>Arthropoda</taxon>
        <taxon>Hexapoda</taxon>
        <taxon>Insecta</taxon>
        <taxon>Pterygota</taxon>
        <taxon>Neoptera</taxon>
        <taxon>Endopterygota</taxon>
        <taxon>Hymenoptera</taxon>
        <taxon>Apocrita</taxon>
        <taxon>Aculeata</taxon>
        <taxon>Vespoidea</taxon>
        <taxon>Vespidae</taxon>
        <taxon>Vespinae</taxon>
        <taxon>Vespula</taxon>
    </lineage>
</organism>
<reference evidence="2" key="1">
    <citation type="journal article" date="2020" name="G3 (Bethesda)">
        <title>High-Quality Assemblies for Three Invasive Social Wasps from the &lt;i&gt;Vespula&lt;/i&gt; Genus.</title>
        <authorList>
            <person name="Harrop T.W.R."/>
            <person name="Guhlin J."/>
            <person name="McLaughlin G.M."/>
            <person name="Permina E."/>
            <person name="Stockwell P."/>
            <person name="Gilligan J."/>
            <person name="Le Lec M.F."/>
            <person name="Gruber M.A.M."/>
            <person name="Quinn O."/>
            <person name="Lovegrove M."/>
            <person name="Duncan E.J."/>
            <person name="Remnant E.J."/>
            <person name="Van Eeckhoven J."/>
            <person name="Graham B."/>
            <person name="Knapp R.A."/>
            <person name="Langford K.W."/>
            <person name="Kronenberg Z."/>
            <person name="Press M.O."/>
            <person name="Eacker S.M."/>
            <person name="Wilson-Rankin E.E."/>
            <person name="Purcell J."/>
            <person name="Lester P.J."/>
            <person name="Dearden P.K."/>
        </authorList>
    </citation>
    <scope>NUCLEOTIDE SEQUENCE</scope>
    <source>
        <strain evidence="2">Linc-1</strain>
    </source>
</reference>
<sequence>MFMRELAILVQAITFECRDNRGVEYTLDCQLPSMFRVLMFGSRGTRNDKREFHSETQNLFSRREGSSNRPISYRLNLHGLAFDKGGESTPPREISSEKPAGIASSEQELSPAVNLDINQRRHTASEETR</sequence>
<gene>
    <name evidence="2" type="ORF">HZH68_005521</name>
</gene>
<feature type="region of interest" description="Disordered" evidence="1">
    <location>
        <begin position="82"/>
        <end position="129"/>
    </location>
</feature>
<comment type="caution">
    <text evidence="2">The sequence shown here is derived from an EMBL/GenBank/DDBJ whole genome shotgun (WGS) entry which is preliminary data.</text>
</comment>
<name>A0A834KHQ5_VESGE</name>
<evidence type="ECO:0000256" key="1">
    <source>
        <dbReference type="SAM" id="MobiDB-lite"/>
    </source>
</evidence>
<keyword evidence="3" id="KW-1185">Reference proteome</keyword>
<accession>A0A834KHQ5</accession>
<dbReference type="EMBL" id="JACSDZ010000004">
    <property type="protein sequence ID" value="KAF7406152.1"/>
    <property type="molecule type" value="Genomic_DNA"/>
</dbReference>
<evidence type="ECO:0000313" key="3">
    <source>
        <dbReference type="Proteomes" id="UP000617340"/>
    </source>
</evidence>
<dbReference type="Proteomes" id="UP000617340">
    <property type="component" value="Unassembled WGS sequence"/>
</dbReference>
<evidence type="ECO:0000313" key="2">
    <source>
        <dbReference type="EMBL" id="KAF7406152.1"/>
    </source>
</evidence>